<sequence>MSNWRPFGAAPPFGRVAPLCSSQACSALQPFGLGSAAFGGPASAAQPAGASRPVHRRKKAGQKDRKRELKKNSSKQNLTIVKTRQKKLNFGQRGLFLYKRE</sequence>
<name>H6L479_SAPGL</name>
<protein>
    <submittedName>
        <fullName evidence="2">Uncharacterized protein</fullName>
    </submittedName>
</protein>
<proteinExistence type="predicted"/>
<accession>H6L479</accession>
<feature type="compositionally biased region" description="Low complexity" evidence="1">
    <location>
        <begin position="39"/>
        <end position="51"/>
    </location>
</feature>
<feature type="compositionally biased region" description="Basic and acidic residues" evidence="1">
    <location>
        <begin position="61"/>
        <end position="71"/>
    </location>
</feature>
<gene>
    <name evidence="2" type="ordered locus">SGRA_2334</name>
</gene>
<organism evidence="2 3">
    <name type="scientific">Saprospira grandis (strain Lewin)</name>
    <dbReference type="NCBI Taxonomy" id="984262"/>
    <lineage>
        <taxon>Bacteria</taxon>
        <taxon>Pseudomonadati</taxon>
        <taxon>Bacteroidota</taxon>
        <taxon>Saprospiria</taxon>
        <taxon>Saprospirales</taxon>
        <taxon>Saprospiraceae</taxon>
        <taxon>Saprospira</taxon>
    </lineage>
</organism>
<dbReference type="EMBL" id="CP002831">
    <property type="protein sequence ID" value="AFC25063.1"/>
    <property type="molecule type" value="Genomic_DNA"/>
</dbReference>
<reference evidence="2 3" key="1">
    <citation type="journal article" date="2012" name="Stand. Genomic Sci.">
        <title>Complete genome sequencing and analysis of Saprospira grandis str. Lewin, a predatory marine bacterium.</title>
        <authorList>
            <person name="Saw J.H."/>
            <person name="Yuryev A."/>
            <person name="Kanbe M."/>
            <person name="Hou S."/>
            <person name="Young A.G."/>
            <person name="Aizawa S."/>
            <person name="Alam M."/>
        </authorList>
    </citation>
    <scope>NUCLEOTIDE SEQUENCE [LARGE SCALE GENOMIC DNA]</scope>
    <source>
        <strain evidence="2 3">Lewin</strain>
    </source>
</reference>
<keyword evidence="3" id="KW-1185">Reference proteome</keyword>
<evidence type="ECO:0000313" key="3">
    <source>
        <dbReference type="Proteomes" id="UP000007519"/>
    </source>
</evidence>
<dbReference type="STRING" id="984262.SGRA_2334"/>
<dbReference type="HOGENOM" id="CLU_2289696_0_0_10"/>
<dbReference type="KEGG" id="sgn:SGRA_2334"/>
<dbReference type="Proteomes" id="UP000007519">
    <property type="component" value="Chromosome"/>
</dbReference>
<evidence type="ECO:0000256" key="1">
    <source>
        <dbReference type="SAM" id="MobiDB-lite"/>
    </source>
</evidence>
<evidence type="ECO:0000313" key="2">
    <source>
        <dbReference type="EMBL" id="AFC25063.1"/>
    </source>
</evidence>
<dbReference type="AlphaFoldDB" id="H6L479"/>
<feature type="region of interest" description="Disordered" evidence="1">
    <location>
        <begin position="39"/>
        <end position="84"/>
    </location>
</feature>